<proteinExistence type="predicted"/>
<keyword evidence="1" id="KW-0934">Plastid</keyword>
<dbReference type="EMBL" id="KJ953903">
    <property type="protein sequence ID" value="AIW05173.1"/>
    <property type="molecule type" value="Genomic_DNA"/>
</dbReference>
<protein>
    <submittedName>
        <fullName evidence="1">RNA polymerase beta subunit</fullName>
    </submittedName>
</protein>
<gene>
    <name evidence="1" type="primary">rpoB</name>
</gene>
<reference evidence="1" key="1">
    <citation type="journal article" date="2014" name="Mol. Phylogenet. Evol.">
        <title>Phylogenetic signal detection from an ancient rapid radiation: Effects of noise reduction, long-branch attraction, and model selection in crown clade Apocynaceae.</title>
        <authorList>
            <person name="Straub S.C."/>
            <person name="Moore M.J."/>
            <person name="Soltis P.S."/>
            <person name="Soltis D.E."/>
            <person name="Liston A."/>
            <person name="Livshultz T."/>
        </authorList>
    </citation>
    <scope>NUCLEOTIDE SEQUENCE</scope>
</reference>
<name>A0A0A0RS12_9GENT</name>
<organism evidence="1">
    <name type="scientific">Aganosma cymosa</name>
    <dbReference type="NCBI Taxonomy" id="429249"/>
    <lineage>
        <taxon>Eukaryota</taxon>
        <taxon>Viridiplantae</taxon>
        <taxon>Streptophyta</taxon>
        <taxon>Embryophyta</taxon>
        <taxon>Tracheophyta</taxon>
        <taxon>Spermatophyta</taxon>
        <taxon>Magnoliopsida</taxon>
        <taxon>eudicotyledons</taxon>
        <taxon>Gunneridae</taxon>
        <taxon>Pentapetalae</taxon>
        <taxon>asterids</taxon>
        <taxon>lamiids</taxon>
        <taxon>Gentianales</taxon>
        <taxon>Apocynaceae</taxon>
        <taxon>Apocynoideae</taxon>
        <taxon>Apocyneae</taxon>
        <taxon>Ichnocarpinae</taxon>
        <taxon>Aganosma</taxon>
    </lineage>
</organism>
<geneLocation type="plastid" evidence="1"/>
<reference evidence="1" key="2">
    <citation type="submission" date="2014-06" db="EMBL/GenBank/DDBJ databases">
        <authorList>
            <person name="Straub S.C.K."/>
            <person name="Moore M.J."/>
            <person name="Soltis P.S."/>
            <person name="Soltis D.E."/>
            <person name="Liston A."/>
            <person name="Livshultz T."/>
        </authorList>
    </citation>
    <scope>NUCLEOTIDE SEQUENCE</scope>
</reference>
<evidence type="ECO:0000313" key="1">
    <source>
        <dbReference type="EMBL" id="AIW05173.1"/>
    </source>
</evidence>
<sequence length="12" mass="1298">MIGGGNVHNTWI</sequence>
<accession>A0A0A0RS12</accession>